<dbReference type="Pfam" id="PF01547">
    <property type="entry name" value="SBP_bac_1"/>
    <property type="match status" value="1"/>
</dbReference>
<evidence type="ECO:0000256" key="5">
    <source>
        <dbReference type="ARBA" id="ARBA00023288"/>
    </source>
</evidence>
<evidence type="ECO:0000313" key="8">
    <source>
        <dbReference type="Proteomes" id="UP000248057"/>
    </source>
</evidence>
<dbReference type="InterPro" id="IPR050490">
    <property type="entry name" value="Bact_solute-bd_prot1"/>
</dbReference>
<dbReference type="Gene3D" id="3.40.190.10">
    <property type="entry name" value="Periplasmic binding protein-like II"/>
    <property type="match status" value="2"/>
</dbReference>
<dbReference type="RefSeq" id="WP_167437547.1">
    <property type="nucleotide sequence ID" value="NZ_QJKD01000003.1"/>
</dbReference>
<protein>
    <submittedName>
        <fullName evidence="7">Carbohydrate ABC transporter substrate-binding protein (CUT1 family)</fullName>
    </submittedName>
</protein>
<evidence type="ECO:0000256" key="1">
    <source>
        <dbReference type="ARBA" id="ARBA00022475"/>
    </source>
</evidence>
<evidence type="ECO:0000256" key="3">
    <source>
        <dbReference type="ARBA" id="ARBA00023136"/>
    </source>
</evidence>
<comment type="caution">
    <text evidence="7">The sequence shown here is derived from an EMBL/GenBank/DDBJ whole genome shotgun (WGS) entry which is preliminary data.</text>
</comment>
<feature type="chain" id="PRO_5039583875" evidence="6">
    <location>
        <begin position="23"/>
        <end position="443"/>
    </location>
</feature>
<keyword evidence="5" id="KW-0449">Lipoprotein</keyword>
<dbReference type="EMBL" id="QJKD01000003">
    <property type="protein sequence ID" value="PXX55372.1"/>
    <property type="molecule type" value="Genomic_DNA"/>
</dbReference>
<dbReference type="AlphaFoldDB" id="A0A2V3YA54"/>
<dbReference type="InterPro" id="IPR006059">
    <property type="entry name" value="SBP"/>
</dbReference>
<keyword evidence="4" id="KW-0564">Palmitate</keyword>
<dbReference type="SUPFAM" id="SSF53850">
    <property type="entry name" value="Periplasmic binding protein-like II"/>
    <property type="match status" value="1"/>
</dbReference>
<keyword evidence="2 6" id="KW-0732">Signal</keyword>
<proteinExistence type="predicted"/>
<reference evidence="7 8" key="1">
    <citation type="submission" date="2018-05" db="EMBL/GenBank/DDBJ databases">
        <title>Genomic Encyclopedia of Type Strains, Phase IV (KMG-IV): sequencing the most valuable type-strain genomes for metagenomic binning, comparative biology and taxonomic classification.</title>
        <authorList>
            <person name="Goeker M."/>
        </authorList>
    </citation>
    <scope>NUCLEOTIDE SEQUENCE [LARGE SCALE GENOMIC DNA]</scope>
    <source>
        <strain evidence="7 8">DSM 24995</strain>
    </source>
</reference>
<dbReference type="PROSITE" id="PS51257">
    <property type="entry name" value="PROKAR_LIPOPROTEIN"/>
    <property type="match status" value="1"/>
</dbReference>
<keyword evidence="3" id="KW-0472">Membrane</keyword>
<feature type="signal peptide" evidence="6">
    <location>
        <begin position="1"/>
        <end position="22"/>
    </location>
</feature>
<evidence type="ECO:0000256" key="6">
    <source>
        <dbReference type="SAM" id="SignalP"/>
    </source>
</evidence>
<name>A0A2V3YA54_9FIRM</name>
<dbReference type="Proteomes" id="UP000248057">
    <property type="component" value="Unassembled WGS sequence"/>
</dbReference>
<evidence type="ECO:0000313" key="7">
    <source>
        <dbReference type="EMBL" id="PXX55372.1"/>
    </source>
</evidence>
<gene>
    <name evidence="7" type="ORF">DFR60_103430</name>
</gene>
<dbReference type="PANTHER" id="PTHR43649:SF33">
    <property type="entry name" value="POLYGALACTURONAN_RHAMNOGALACTURONAN-BINDING PROTEIN YTCQ"/>
    <property type="match status" value="1"/>
</dbReference>
<evidence type="ECO:0000256" key="4">
    <source>
        <dbReference type="ARBA" id="ARBA00023139"/>
    </source>
</evidence>
<keyword evidence="1" id="KW-1003">Cell membrane</keyword>
<accession>A0A2V3YA54</accession>
<evidence type="ECO:0000256" key="2">
    <source>
        <dbReference type="ARBA" id="ARBA00022729"/>
    </source>
</evidence>
<sequence>MKKRFFGLLLAASLLGGLTGCAGNQGEPTAAQGTEATQAVTEAVKESQNTETKKAEMAPCTLTFLSWYPQEKFQPILDAFEKEYPDIKVEFQYAAPVADYLEKMQVLTSTGEIPDVFYIAAENKSEMIKNGYCADISGTEAVSKLVEVNKNTYEEGGKVYGFAPTTWVGGYFYNKDIFEKLGLKAPATWDEFLTVCEALKADGTRPIIERGEWFWDSFLGPFMNDYLANDLDYHQEVIDGTKTFADGWGPYIEKWYQDLILPGYIDEDLVSVSSQEFFSEFATGNAGMLAGHAGHLKEVQKLNPEFEIGFFPMPGTGTDIKVVYGAVDCAMAISSETKYQEQSELFLNFISRDDIVQLYQDMNGYVIGMNGVESNVDPILKEVAGLYSDGKINVYIPQGNWDTYGTGLQQQLIAGSQQLLLKEIDCNTFIQEMQDKLKELKDE</sequence>
<dbReference type="PANTHER" id="PTHR43649">
    <property type="entry name" value="ARABINOSE-BINDING PROTEIN-RELATED"/>
    <property type="match status" value="1"/>
</dbReference>
<organism evidence="7 8">
    <name type="scientific">Hungatella effluvii</name>
    <dbReference type="NCBI Taxonomy" id="1096246"/>
    <lineage>
        <taxon>Bacteria</taxon>
        <taxon>Bacillati</taxon>
        <taxon>Bacillota</taxon>
        <taxon>Clostridia</taxon>
        <taxon>Lachnospirales</taxon>
        <taxon>Lachnospiraceae</taxon>
        <taxon>Hungatella</taxon>
    </lineage>
</organism>
<keyword evidence="8" id="KW-1185">Reference proteome</keyword>
<dbReference type="GeneID" id="86060932"/>